<comment type="caution">
    <text evidence="2">The sequence shown here is derived from an EMBL/GenBank/DDBJ whole genome shotgun (WGS) entry which is preliminary data.</text>
</comment>
<reference evidence="2" key="2">
    <citation type="submission" date="2021-04" db="EMBL/GenBank/DDBJ databases">
        <authorList>
            <person name="Gilroy R."/>
        </authorList>
    </citation>
    <scope>NUCLEOTIDE SEQUENCE</scope>
    <source>
        <strain evidence="2">ChiBcolR8-3208</strain>
    </source>
</reference>
<name>A0A9D2LZB8_9FIRM</name>
<proteinExistence type="predicted"/>
<evidence type="ECO:0000313" key="3">
    <source>
        <dbReference type="Proteomes" id="UP000824214"/>
    </source>
</evidence>
<protein>
    <submittedName>
        <fullName evidence="2">Uncharacterized protein</fullName>
    </submittedName>
</protein>
<organism evidence="2 3">
    <name type="scientific">Candidatus Acutalibacter ornithocaccae</name>
    <dbReference type="NCBI Taxonomy" id="2838416"/>
    <lineage>
        <taxon>Bacteria</taxon>
        <taxon>Bacillati</taxon>
        <taxon>Bacillota</taxon>
        <taxon>Clostridia</taxon>
        <taxon>Eubacteriales</taxon>
        <taxon>Acutalibacteraceae</taxon>
        <taxon>Acutalibacter</taxon>
    </lineage>
</organism>
<gene>
    <name evidence="2" type="ORF">H9942_08000</name>
</gene>
<sequence>MQAAATGGISHEHTCQLHPPRPALAEKYSIQRPAGDRERDTSIADYVWLPFRFEGDRPYLDWHDEWRIEDYE</sequence>
<feature type="region of interest" description="Disordered" evidence="1">
    <location>
        <begin position="1"/>
        <end position="22"/>
    </location>
</feature>
<evidence type="ECO:0000256" key="1">
    <source>
        <dbReference type="SAM" id="MobiDB-lite"/>
    </source>
</evidence>
<accession>A0A9D2LZB8</accession>
<dbReference type="AlphaFoldDB" id="A0A9D2LZB8"/>
<evidence type="ECO:0000313" key="2">
    <source>
        <dbReference type="EMBL" id="HJB37993.1"/>
    </source>
</evidence>
<dbReference type="Proteomes" id="UP000824214">
    <property type="component" value="Unassembled WGS sequence"/>
</dbReference>
<reference evidence="2" key="1">
    <citation type="journal article" date="2021" name="PeerJ">
        <title>Extensive microbial diversity within the chicken gut microbiome revealed by metagenomics and culture.</title>
        <authorList>
            <person name="Gilroy R."/>
            <person name="Ravi A."/>
            <person name="Getino M."/>
            <person name="Pursley I."/>
            <person name="Horton D.L."/>
            <person name="Alikhan N.F."/>
            <person name="Baker D."/>
            <person name="Gharbi K."/>
            <person name="Hall N."/>
            <person name="Watson M."/>
            <person name="Adriaenssens E.M."/>
            <person name="Foster-Nyarko E."/>
            <person name="Jarju S."/>
            <person name="Secka A."/>
            <person name="Antonio M."/>
            <person name="Oren A."/>
            <person name="Chaudhuri R.R."/>
            <person name="La Ragione R."/>
            <person name="Hildebrand F."/>
            <person name="Pallen M.J."/>
        </authorList>
    </citation>
    <scope>NUCLEOTIDE SEQUENCE</scope>
    <source>
        <strain evidence="2">ChiBcolR8-3208</strain>
    </source>
</reference>
<dbReference type="EMBL" id="DWXZ01000171">
    <property type="protein sequence ID" value="HJB37993.1"/>
    <property type="molecule type" value="Genomic_DNA"/>
</dbReference>